<dbReference type="EMBL" id="OUUW01000001">
    <property type="protein sequence ID" value="SPP73917.1"/>
    <property type="molecule type" value="Genomic_DNA"/>
</dbReference>
<feature type="compositionally biased region" description="Polar residues" evidence="1">
    <location>
        <begin position="357"/>
        <end position="366"/>
    </location>
</feature>
<dbReference type="OMA" id="NFQASFN"/>
<organism evidence="3 4">
    <name type="scientific">Drosophila guanche</name>
    <name type="common">Fruit fly</name>
    <dbReference type="NCBI Taxonomy" id="7266"/>
    <lineage>
        <taxon>Eukaryota</taxon>
        <taxon>Metazoa</taxon>
        <taxon>Ecdysozoa</taxon>
        <taxon>Arthropoda</taxon>
        <taxon>Hexapoda</taxon>
        <taxon>Insecta</taxon>
        <taxon>Pterygota</taxon>
        <taxon>Neoptera</taxon>
        <taxon>Endopterygota</taxon>
        <taxon>Diptera</taxon>
        <taxon>Brachycera</taxon>
        <taxon>Muscomorpha</taxon>
        <taxon>Ephydroidea</taxon>
        <taxon>Drosophilidae</taxon>
        <taxon>Drosophila</taxon>
        <taxon>Sophophora</taxon>
    </lineage>
</organism>
<feature type="region of interest" description="Disordered" evidence="1">
    <location>
        <begin position="745"/>
        <end position="787"/>
    </location>
</feature>
<feature type="region of interest" description="Disordered" evidence="1">
    <location>
        <begin position="242"/>
        <end position="266"/>
    </location>
</feature>
<keyword evidence="4" id="KW-1185">Reference proteome</keyword>
<feature type="region of interest" description="Disordered" evidence="1">
    <location>
        <begin position="812"/>
        <end position="861"/>
    </location>
</feature>
<proteinExistence type="predicted"/>
<keyword evidence="2" id="KW-0732">Signal</keyword>
<evidence type="ECO:0000313" key="3">
    <source>
        <dbReference type="EMBL" id="SPP73917.1"/>
    </source>
</evidence>
<feature type="region of interest" description="Disordered" evidence="1">
    <location>
        <begin position="507"/>
        <end position="603"/>
    </location>
</feature>
<dbReference type="OrthoDB" id="8035982at2759"/>
<feature type="region of interest" description="Disordered" evidence="1">
    <location>
        <begin position="177"/>
        <end position="210"/>
    </location>
</feature>
<feature type="compositionally biased region" description="Acidic residues" evidence="1">
    <location>
        <begin position="717"/>
        <end position="735"/>
    </location>
</feature>
<evidence type="ECO:0000256" key="2">
    <source>
        <dbReference type="SAM" id="SignalP"/>
    </source>
</evidence>
<sequence>MIFLQFWWTLMLLSGTNMLQAADSGQPSSEQLSSFNRAVLEARDKMQNLGGADSLYRPPRHTIDDMLASFVHTSDEVAEEPGLAEAADAWYRDFQAASQKKARAVRQQKSQAKTYVSKYDKQLQDTEIGKVKLKYKDPEADLVMPQLEATSAPFLFDGGGLSSLDIKLKHAQQILNEHEQTSKKDPPKLKEYHKKTDVSDEQPEFGDAPVPEGIYEQKISQLDAPKVRPNNLLHEANYKLSKIEQEASENTQRPPRPKGSDLMKRSFHLGFNPMNEIKLKTSSRLMLKGMGPSLPSNALMESQHARHVEEVMKRRQLKMQREQQRQDLDPDVDLDMDQEQNREIDSSDDAELGPQNDGFSPSLSNDVMQVPEVASSGDHQTMDLPESYDYHLPPYDRFHALSQRQMPDMVRVRSSRRSTGDLVRYKREHAPKQSLEMAVKEPGNKVKLEVAEPQHGVIPEVKTNLEKEAIEGKDMGTTADSGKAQVEAAVKLSAPVKVDTDFELKPTESAMMKDSSVLEADPLTKPEVADVAQDPAVVVDSPEAKPSAEADANSLAVPQLELEQPQVQEKAQPAASMEDSGLQENVKLSVEESVTSMPAEVVPKTESVEAAAAAGTAAPRLVDADAVVKLLAREMSHQRAQTERKKRHIHRRRRHERMPYRKRRRSRRSTGDEQQPTECHKRAKRMAAPLLDDFEDHNGNRLRFGDLGNGLLMPDAKEEEEELEEEPHYDEDEASLYDGSNIQVPMMNQRANGGGYQVTQQPLQMQQQQQQQQPQQQQPQQQPPQQLQIHNQPSFKATFNLTNFFNELQKIQKNRPSQQQQYRPALQQQQQQQQQQQRQQQQPSPSQRTYLPQKQYPPQKQNQYLPQKQYAPKQQYLPQKQHTPLHTQLKQPQMKVQAPPLMKQSAVHRYFGPFFNKQVKSNVLSTVDPCITPGPAPTQSTLPITVDPNCVSITTRLPDASTESTTTGIGESSTEIPSMANTTDAAGNGTTSEGAADQESTTSGPDTGTGTGTVPGPGPEPGSGPAVPADDFCSSPDAMKLNVSINANVCGDPKTKQFYGNGSINMRPAFDQMDNDDLMLDWPHAAEHENNDYLMEHEDRYAREAATEDNDMEKSSHRRYNRWGKLHAKGKSSKCSNTEHCDDSLEKLISGKTSEAIVSAVLEAVSNDPGMDRLLAVLERNRKGCQKKPKNFYQIRNDKNDQYLQHTESMVRDTMEAISDIIDKQVRLRACIPLRPDLSEFYDLILKTMEEQKKSREKRENSVSGLAHDFSEDVRLLDVGQIDSRSRIVKKLLRQYEQLPLEEQRAAANIRDELLTDLMYLRKMADSVERTQREAKLQQVLRHTNMDNVLQSQSSSELSPRFIKLVKTAELFKEAGEQQARAFVGL</sequence>
<feature type="compositionally biased region" description="Low complexity" evidence="1">
    <location>
        <begin position="557"/>
        <end position="569"/>
    </location>
</feature>
<accession>A0A3B0J067</accession>
<feature type="chain" id="PRO_5017327655" evidence="2">
    <location>
        <begin position="22"/>
        <end position="1386"/>
    </location>
</feature>
<feature type="compositionally biased region" description="Low complexity" evidence="1">
    <location>
        <begin position="529"/>
        <end position="540"/>
    </location>
</feature>
<feature type="compositionally biased region" description="Basic and acidic residues" evidence="1">
    <location>
        <begin position="634"/>
        <end position="643"/>
    </location>
</feature>
<feature type="region of interest" description="Disordered" evidence="1">
    <location>
        <begin position="957"/>
        <end position="1033"/>
    </location>
</feature>
<feature type="compositionally biased region" description="Low complexity" evidence="1">
    <location>
        <begin position="760"/>
        <end position="787"/>
    </location>
</feature>
<protein>
    <submittedName>
        <fullName evidence="3">Uncharacterized protein</fullName>
    </submittedName>
</protein>
<feature type="compositionally biased region" description="Basic and acidic residues" evidence="1">
    <location>
        <begin position="177"/>
        <end position="198"/>
    </location>
</feature>
<evidence type="ECO:0000256" key="1">
    <source>
        <dbReference type="SAM" id="MobiDB-lite"/>
    </source>
</evidence>
<gene>
    <name evidence="3" type="ORF">DGUA_6G001476</name>
</gene>
<feature type="compositionally biased region" description="Low complexity" evidence="1">
    <location>
        <begin position="961"/>
        <end position="991"/>
    </location>
</feature>
<dbReference type="STRING" id="7266.A0A3B0J067"/>
<dbReference type="Proteomes" id="UP000268350">
    <property type="component" value="Unassembled WGS sequence"/>
</dbReference>
<reference evidence="4" key="1">
    <citation type="submission" date="2018-01" db="EMBL/GenBank/DDBJ databases">
        <authorList>
            <person name="Alioto T."/>
            <person name="Alioto T."/>
        </authorList>
    </citation>
    <scope>NUCLEOTIDE SEQUENCE [LARGE SCALE GENOMIC DNA]</scope>
</reference>
<feature type="signal peptide" evidence="2">
    <location>
        <begin position="1"/>
        <end position="21"/>
    </location>
</feature>
<feature type="compositionally biased region" description="Basic residues" evidence="1">
    <location>
        <begin position="644"/>
        <end position="668"/>
    </location>
</feature>
<feature type="compositionally biased region" description="Low complexity" evidence="1">
    <location>
        <begin position="817"/>
        <end position="861"/>
    </location>
</feature>
<feature type="region of interest" description="Disordered" evidence="1">
    <location>
        <begin position="717"/>
        <end position="736"/>
    </location>
</feature>
<evidence type="ECO:0000313" key="4">
    <source>
        <dbReference type="Proteomes" id="UP000268350"/>
    </source>
</evidence>
<name>A0A3B0J067_DROGU</name>
<feature type="region of interest" description="Disordered" evidence="1">
    <location>
        <begin position="340"/>
        <end position="366"/>
    </location>
</feature>
<feature type="region of interest" description="Disordered" evidence="1">
    <location>
        <begin position="634"/>
        <end position="682"/>
    </location>
</feature>